<evidence type="ECO:0000313" key="2">
    <source>
        <dbReference type="Proteomes" id="UP001291623"/>
    </source>
</evidence>
<reference evidence="1" key="1">
    <citation type="submission" date="2023-12" db="EMBL/GenBank/DDBJ databases">
        <title>Genome assembly of Anisodus tanguticus.</title>
        <authorList>
            <person name="Wang Y.-J."/>
        </authorList>
    </citation>
    <scope>NUCLEOTIDE SEQUENCE</scope>
    <source>
        <strain evidence="1">KB-2021</strain>
        <tissue evidence="1">Leaf</tissue>
    </source>
</reference>
<dbReference type="Proteomes" id="UP001291623">
    <property type="component" value="Unassembled WGS sequence"/>
</dbReference>
<evidence type="ECO:0000313" key="1">
    <source>
        <dbReference type="EMBL" id="KAK4362477.1"/>
    </source>
</evidence>
<comment type="caution">
    <text evidence="1">The sequence shown here is derived from an EMBL/GenBank/DDBJ whole genome shotgun (WGS) entry which is preliminary data.</text>
</comment>
<keyword evidence="2" id="KW-1185">Reference proteome</keyword>
<gene>
    <name evidence="1" type="ORF">RND71_017718</name>
</gene>
<dbReference type="AlphaFoldDB" id="A0AAE1S4A2"/>
<sequence length="52" mass="5901">MLTGASSSIAISITQNFAQTSNMHHSDQFHQQISDFSSSDHFYRKISNNNLR</sequence>
<accession>A0AAE1S4A2</accession>
<proteinExistence type="predicted"/>
<name>A0AAE1S4A2_9SOLA</name>
<protein>
    <submittedName>
        <fullName evidence="1">Uncharacterized protein</fullName>
    </submittedName>
</protein>
<dbReference type="EMBL" id="JAVYJV010000009">
    <property type="protein sequence ID" value="KAK4362477.1"/>
    <property type="molecule type" value="Genomic_DNA"/>
</dbReference>
<organism evidence="1 2">
    <name type="scientific">Anisodus tanguticus</name>
    <dbReference type="NCBI Taxonomy" id="243964"/>
    <lineage>
        <taxon>Eukaryota</taxon>
        <taxon>Viridiplantae</taxon>
        <taxon>Streptophyta</taxon>
        <taxon>Embryophyta</taxon>
        <taxon>Tracheophyta</taxon>
        <taxon>Spermatophyta</taxon>
        <taxon>Magnoliopsida</taxon>
        <taxon>eudicotyledons</taxon>
        <taxon>Gunneridae</taxon>
        <taxon>Pentapetalae</taxon>
        <taxon>asterids</taxon>
        <taxon>lamiids</taxon>
        <taxon>Solanales</taxon>
        <taxon>Solanaceae</taxon>
        <taxon>Solanoideae</taxon>
        <taxon>Hyoscyameae</taxon>
        <taxon>Anisodus</taxon>
    </lineage>
</organism>